<proteinExistence type="predicted"/>
<organism evidence="1 2">
    <name type="scientific">Reticulomyxa filosa</name>
    <dbReference type="NCBI Taxonomy" id="46433"/>
    <lineage>
        <taxon>Eukaryota</taxon>
        <taxon>Sar</taxon>
        <taxon>Rhizaria</taxon>
        <taxon>Retaria</taxon>
        <taxon>Foraminifera</taxon>
        <taxon>Monothalamids</taxon>
        <taxon>Reticulomyxidae</taxon>
        <taxon>Reticulomyxa</taxon>
    </lineage>
</organism>
<comment type="caution">
    <text evidence="1">The sequence shown here is derived from an EMBL/GenBank/DDBJ whole genome shotgun (WGS) entry which is preliminary data.</text>
</comment>
<name>X6MEQ1_RETFI</name>
<dbReference type="Proteomes" id="UP000023152">
    <property type="component" value="Unassembled WGS sequence"/>
</dbReference>
<evidence type="ECO:0000313" key="1">
    <source>
        <dbReference type="EMBL" id="ETO12161.1"/>
    </source>
</evidence>
<accession>X6MEQ1</accession>
<dbReference type="AlphaFoldDB" id="X6MEQ1"/>
<protein>
    <submittedName>
        <fullName evidence="1">Uncharacterized protein</fullName>
    </submittedName>
</protein>
<sequence length="239" mass="27502">MHENSADLFVRKKRLTESAANDTFHESGARIKQRGQLDSIFDHIVDKYQHVCVCCVFDICICTFVTKANYCHHCKSCPSKTFNFLQTMEQTLKDLKVRAHENLQAREILKFGKPICNVLPMINFVLSTALHAKYLIGKKIDLLLHQPINGAIPKYNDQTFELQKVDFKHKFGGATPDFGDKHFCNILVNSVLQDINDMFIWKHCPVEDYKFPSFKKFYGAFVELPKVSELGMAMVISEF</sequence>
<gene>
    <name evidence="1" type="ORF">RFI_25217</name>
</gene>
<reference evidence="1 2" key="1">
    <citation type="journal article" date="2013" name="Curr. Biol.">
        <title>The Genome of the Foraminiferan Reticulomyxa filosa.</title>
        <authorList>
            <person name="Glockner G."/>
            <person name="Hulsmann N."/>
            <person name="Schleicher M."/>
            <person name="Noegel A.A."/>
            <person name="Eichinger L."/>
            <person name="Gallinger C."/>
            <person name="Pawlowski J."/>
            <person name="Sierra R."/>
            <person name="Euteneuer U."/>
            <person name="Pillet L."/>
            <person name="Moustafa A."/>
            <person name="Platzer M."/>
            <person name="Groth M."/>
            <person name="Szafranski K."/>
            <person name="Schliwa M."/>
        </authorList>
    </citation>
    <scope>NUCLEOTIDE SEQUENCE [LARGE SCALE GENOMIC DNA]</scope>
</reference>
<evidence type="ECO:0000313" key="2">
    <source>
        <dbReference type="Proteomes" id="UP000023152"/>
    </source>
</evidence>
<dbReference type="EMBL" id="ASPP01021670">
    <property type="protein sequence ID" value="ETO12161.1"/>
    <property type="molecule type" value="Genomic_DNA"/>
</dbReference>
<keyword evidence="2" id="KW-1185">Reference proteome</keyword>